<keyword evidence="3" id="KW-1185">Reference proteome</keyword>
<name>A0A4Y3URN3_9MICO</name>
<protein>
    <submittedName>
        <fullName evidence="2">Uncharacterized protein</fullName>
    </submittedName>
</protein>
<sequence length="136" mass="15545">METGDRTELIRTAFEAMVLEFGKPNREPIPYREPRDSTMMIPIAGNPENDEIHPVFALSHHFRSKDNYEKGYTDNPHRGDHISVPAYLGFTQEIAVFETSFHKGQAFVELVTFPAADRDSSLYQAALRMLDAEETR</sequence>
<evidence type="ECO:0000256" key="1">
    <source>
        <dbReference type="SAM" id="MobiDB-lite"/>
    </source>
</evidence>
<dbReference type="EMBL" id="VFPS01000002">
    <property type="protein sequence ID" value="TQM98797.1"/>
    <property type="molecule type" value="Genomic_DNA"/>
</dbReference>
<evidence type="ECO:0000313" key="2">
    <source>
        <dbReference type="EMBL" id="TQM98797.1"/>
    </source>
</evidence>
<accession>A0A4Y3URN3</accession>
<dbReference type="AlphaFoldDB" id="A0A4Y3URN3"/>
<reference evidence="2 3" key="1">
    <citation type="submission" date="2019-06" db="EMBL/GenBank/DDBJ databases">
        <title>Sequencing the genomes of 1000 actinobacteria strains.</title>
        <authorList>
            <person name="Klenk H.-P."/>
        </authorList>
    </citation>
    <scope>NUCLEOTIDE SEQUENCE [LARGE SCALE GENOMIC DNA]</scope>
    <source>
        <strain evidence="2 3">DSM 20427</strain>
    </source>
</reference>
<organism evidence="2 3">
    <name type="scientific">Microbacterium lacticum</name>
    <dbReference type="NCBI Taxonomy" id="33885"/>
    <lineage>
        <taxon>Bacteria</taxon>
        <taxon>Bacillati</taxon>
        <taxon>Actinomycetota</taxon>
        <taxon>Actinomycetes</taxon>
        <taxon>Micrococcales</taxon>
        <taxon>Microbacteriaceae</taxon>
        <taxon>Microbacterium</taxon>
    </lineage>
</organism>
<proteinExistence type="predicted"/>
<dbReference type="Proteomes" id="UP000319804">
    <property type="component" value="Unassembled WGS sequence"/>
</dbReference>
<feature type="region of interest" description="Disordered" evidence="1">
    <location>
        <begin position="27"/>
        <end position="46"/>
    </location>
</feature>
<evidence type="ECO:0000313" key="3">
    <source>
        <dbReference type="Proteomes" id="UP000319804"/>
    </source>
</evidence>
<comment type="caution">
    <text evidence="2">The sequence shown here is derived from an EMBL/GenBank/DDBJ whole genome shotgun (WGS) entry which is preliminary data.</text>
</comment>
<feature type="compositionally biased region" description="Basic and acidic residues" evidence="1">
    <location>
        <begin position="27"/>
        <end position="36"/>
    </location>
</feature>
<gene>
    <name evidence="2" type="ORF">FHX68_1509</name>
</gene>